<name>A0A1F6FMU8_9BACT</name>
<evidence type="ECO:0000259" key="6">
    <source>
        <dbReference type="Pfam" id="PF04542"/>
    </source>
</evidence>
<keyword evidence="3" id="KW-0731">Sigma factor</keyword>
<evidence type="ECO:0000259" key="7">
    <source>
        <dbReference type="Pfam" id="PF08281"/>
    </source>
</evidence>
<dbReference type="Pfam" id="PF08281">
    <property type="entry name" value="Sigma70_r4_2"/>
    <property type="match status" value="1"/>
</dbReference>
<comment type="caution">
    <text evidence="8">The sequence shown here is derived from an EMBL/GenBank/DDBJ whole genome shotgun (WGS) entry which is preliminary data.</text>
</comment>
<dbReference type="SUPFAM" id="SSF88946">
    <property type="entry name" value="Sigma2 domain of RNA polymerase sigma factors"/>
    <property type="match status" value="1"/>
</dbReference>
<dbReference type="Gene3D" id="1.10.10.10">
    <property type="entry name" value="Winged helix-like DNA-binding domain superfamily/Winged helix DNA-binding domain"/>
    <property type="match status" value="1"/>
</dbReference>
<gene>
    <name evidence="8" type="ORF">A3B87_03140</name>
</gene>
<evidence type="ECO:0000256" key="1">
    <source>
        <dbReference type="ARBA" id="ARBA00010641"/>
    </source>
</evidence>
<reference evidence="8 9" key="1">
    <citation type="journal article" date="2016" name="Nat. Commun.">
        <title>Thousands of microbial genomes shed light on interconnected biogeochemical processes in an aquifer system.</title>
        <authorList>
            <person name="Anantharaman K."/>
            <person name="Brown C.T."/>
            <person name="Hug L.A."/>
            <person name="Sharon I."/>
            <person name="Castelle C.J."/>
            <person name="Probst A.J."/>
            <person name="Thomas B.C."/>
            <person name="Singh A."/>
            <person name="Wilkins M.J."/>
            <person name="Karaoz U."/>
            <person name="Brodie E.L."/>
            <person name="Williams K.H."/>
            <person name="Hubbard S.S."/>
            <person name="Banfield J.F."/>
        </authorList>
    </citation>
    <scope>NUCLEOTIDE SEQUENCE [LARGE SCALE GENOMIC DNA]</scope>
</reference>
<dbReference type="SUPFAM" id="SSF88659">
    <property type="entry name" value="Sigma3 and sigma4 domains of RNA polymerase sigma factors"/>
    <property type="match status" value="1"/>
</dbReference>
<feature type="domain" description="RNA polymerase sigma factor 70 region 4 type 2" evidence="7">
    <location>
        <begin position="129"/>
        <end position="181"/>
    </location>
</feature>
<dbReference type="CDD" id="cd06171">
    <property type="entry name" value="Sigma70_r4"/>
    <property type="match status" value="1"/>
</dbReference>
<dbReference type="Pfam" id="PF04542">
    <property type="entry name" value="Sigma70_r2"/>
    <property type="match status" value="1"/>
</dbReference>
<dbReference type="PANTHER" id="PTHR43133">
    <property type="entry name" value="RNA POLYMERASE ECF-TYPE SIGMA FACTO"/>
    <property type="match status" value="1"/>
</dbReference>
<dbReference type="InterPro" id="IPR013325">
    <property type="entry name" value="RNA_pol_sigma_r2"/>
</dbReference>
<dbReference type="GO" id="GO:0016987">
    <property type="term" value="F:sigma factor activity"/>
    <property type="evidence" value="ECO:0007669"/>
    <property type="project" value="UniProtKB-KW"/>
</dbReference>
<keyword evidence="4" id="KW-0238">DNA-binding</keyword>
<evidence type="ECO:0000256" key="4">
    <source>
        <dbReference type="ARBA" id="ARBA00023125"/>
    </source>
</evidence>
<dbReference type="InterPro" id="IPR014284">
    <property type="entry name" value="RNA_pol_sigma-70_dom"/>
</dbReference>
<feature type="domain" description="RNA polymerase sigma-70 region 2" evidence="6">
    <location>
        <begin position="34"/>
        <end position="92"/>
    </location>
</feature>
<dbReference type="EMBL" id="MFMW01000019">
    <property type="protein sequence ID" value="OGG87187.1"/>
    <property type="molecule type" value="Genomic_DNA"/>
</dbReference>
<organism evidence="8 9">
    <name type="scientific">Candidatus Kuenenbacteria bacterium RIFCSPHIGHO2_02_FULL_39_13</name>
    <dbReference type="NCBI Taxonomy" id="1798561"/>
    <lineage>
        <taxon>Bacteria</taxon>
        <taxon>Candidatus Kueneniibacteriota</taxon>
    </lineage>
</organism>
<dbReference type="AlphaFoldDB" id="A0A1F6FMU8"/>
<dbReference type="NCBIfam" id="TIGR02937">
    <property type="entry name" value="sigma70-ECF"/>
    <property type="match status" value="1"/>
</dbReference>
<dbReference type="GO" id="GO:0003677">
    <property type="term" value="F:DNA binding"/>
    <property type="evidence" value="ECO:0007669"/>
    <property type="project" value="UniProtKB-KW"/>
</dbReference>
<dbReference type="GO" id="GO:0006352">
    <property type="term" value="P:DNA-templated transcription initiation"/>
    <property type="evidence" value="ECO:0007669"/>
    <property type="project" value="InterPro"/>
</dbReference>
<dbReference type="Gene3D" id="1.10.1740.10">
    <property type="match status" value="1"/>
</dbReference>
<evidence type="ECO:0008006" key="10">
    <source>
        <dbReference type="Google" id="ProtNLM"/>
    </source>
</evidence>
<dbReference type="STRING" id="1798561.A3B87_03140"/>
<dbReference type="InterPro" id="IPR013324">
    <property type="entry name" value="RNA_pol_sigma_r3/r4-like"/>
</dbReference>
<keyword evidence="2" id="KW-0805">Transcription regulation</keyword>
<dbReference type="InterPro" id="IPR007627">
    <property type="entry name" value="RNA_pol_sigma70_r2"/>
</dbReference>
<evidence type="ECO:0000256" key="5">
    <source>
        <dbReference type="ARBA" id="ARBA00023163"/>
    </source>
</evidence>
<dbReference type="PANTHER" id="PTHR43133:SF8">
    <property type="entry name" value="RNA POLYMERASE SIGMA FACTOR HI_1459-RELATED"/>
    <property type="match status" value="1"/>
</dbReference>
<dbReference type="Proteomes" id="UP000179136">
    <property type="component" value="Unassembled WGS sequence"/>
</dbReference>
<dbReference type="InterPro" id="IPR013249">
    <property type="entry name" value="RNA_pol_sigma70_r4_t2"/>
</dbReference>
<protein>
    <recommendedName>
        <fullName evidence="10">RNA polymerase sigma factor 70 region 4 type 2 domain-containing protein</fullName>
    </recommendedName>
</protein>
<evidence type="ECO:0000313" key="9">
    <source>
        <dbReference type="Proteomes" id="UP000179136"/>
    </source>
</evidence>
<evidence type="ECO:0000256" key="3">
    <source>
        <dbReference type="ARBA" id="ARBA00023082"/>
    </source>
</evidence>
<sequence length="190" mass="22478">MALKFKNNKDLLKKISQGDQESFKIFYNLEFEKIYRFVSFKINNDSEAEEIVQDIFFKFWDYVRDGNNVNNALALLYKMARNRVVDYYRKHGVRPKILSLDGEQDFQIASDKISDQDIENELDIGFEIQSIEQTIIELPDDYQDVLVMRFIREMEVKEIAEALDKSQGAVRIMIFRALKTLKKLLNKKND</sequence>
<accession>A0A1F6FMU8</accession>
<evidence type="ECO:0000256" key="2">
    <source>
        <dbReference type="ARBA" id="ARBA00023015"/>
    </source>
</evidence>
<proteinExistence type="inferred from homology"/>
<evidence type="ECO:0000313" key="8">
    <source>
        <dbReference type="EMBL" id="OGG87187.1"/>
    </source>
</evidence>
<dbReference type="InterPro" id="IPR036388">
    <property type="entry name" value="WH-like_DNA-bd_sf"/>
</dbReference>
<dbReference type="InterPro" id="IPR039425">
    <property type="entry name" value="RNA_pol_sigma-70-like"/>
</dbReference>
<keyword evidence="5" id="KW-0804">Transcription</keyword>
<comment type="similarity">
    <text evidence="1">Belongs to the sigma-70 factor family. ECF subfamily.</text>
</comment>